<organism evidence="1 2">
    <name type="scientific">Brettanomyces naardenensis</name>
    <name type="common">Yeast</name>
    <dbReference type="NCBI Taxonomy" id="13370"/>
    <lineage>
        <taxon>Eukaryota</taxon>
        <taxon>Fungi</taxon>
        <taxon>Dikarya</taxon>
        <taxon>Ascomycota</taxon>
        <taxon>Saccharomycotina</taxon>
        <taxon>Pichiomycetes</taxon>
        <taxon>Pichiales</taxon>
        <taxon>Pichiaceae</taxon>
        <taxon>Brettanomyces</taxon>
    </lineage>
</organism>
<dbReference type="Pfam" id="PF10455">
    <property type="entry name" value="BAR_2"/>
    <property type="match status" value="1"/>
</dbReference>
<dbReference type="InterPro" id="IPR027267">
    <property type="entry name" value="AH/BAR_dom_sf"/>
</dbReference>
<name>A0A448YER0_BRENA</name>
<dbReference type="InParanoid" id="A0A448YER0"/>
<protein>
    <submittedName>
        <fullName evidence="1">DEKNAAC100105</fullName>
    </submittedName>
</protein>
<dbReference type="FunCoup" id="A0A448YER0">
    <property type="interactions" value="61"/>
</dbReference>
<dbReference type="OrthoDB" id="5549748at2759"/>
<dbReference type="STRING" id="13370.A0A448YER0"/>
<keyword evidence="2" id="KW-1185">Reference proteome</keyword>
<dbReference type="SUPFAM" id="SSF103657">
    <property type="entry name" value="BAR/IMD domain-like"/>
    <property type="match status" value="1"/>
</dbReference>
<dbReference type="Proteomes" id="UP000290900">
    <property type="component" value="Unassembled WGS sequence"/>
</dbReference>
<dbReference type="AlphaFoldDB" id="A0A448YER0"/>
<sequence>MSFSFNLQSLQDSLQKTTKNLTTTLQDNFNNLPSADKVTSSLQTNLNSLGKEVSNLKPILKRTQRSLQEKFGSISDISELPKEYKDLEKQVDDLKAFYKRLLQITQQYEIESYDYPPNLRESLNEYTKLFNEKISGLSQATTTSEAEAVLMAPRKDQFPKTFSHQLSRVFKISRSEILSNTEEGSSKPETSLTKALLLVSNSEYKVGDERLEQDKLVISEFNNKLRNILRTDFGRADKMRRHVETSRLNFDTVRAEIKDTQKGDETVEIPEGQSKKLDRCEDELVNATEIAVEAMKELIKPEEALNLVNVFCKIQLNYHKNVADELSGLVDSLSTLPVDSRAEDDE</sequence>
<dbReference type="EMBL" id="CAACVR010000001">
    <property type="protein sequence ID" value="VEU19435.1"/>
    <property type="molecule type" value="Genomic_DNA"/>
</dbReference>
<evidence type="ECO:0000313" key="1">
    <source>
        <dbReference type="EMBL" id="VEU19435.1"/>
    </source>
</evidence>
<dbReference type="InterPro" id="IPR018859">
    <property type="entry name" value="BAR_dom-cont"/>
</dbReference>
<dbReference type="Gene3D" id="1.20.1270.60">
    <property type="entry name" value="Arfaptin homology (AH) domain/BAR domain"/>
    <property type="match status" value="1"/>
</dbReference>
<gene>
    <name evidence="1" type="ORF">BRENAR_LOCUS172</name>
</gene>
<evidence type="ECO:0000313" key="2">
    <source>
        <dbReference type="Proteomes" id="UP000290900"/>
    </source>
</evidence>
<proteinExistence type="predicted"/>
<reference evidence="1 2" key="1">
    <citation type="submission" date="2018-12" db="EMBL/GenBank/DDBJ databases">
        <authorList>
            <person name="Tiukova I."/>
            <person name="Dainat J."/>
        </authorList>
    </citation>
    <scope>NUCLEOTIDE SEQUENCE [LARGE SCALE GENOMIC DNA]</scope>
</reference>
<accession>A0A448YER0</accession>